<gene>
    <name evidence="2" type="ORF">QO231_21125</name>
</gene>
<name>A0ABU3VK30_9RHOB</name>
<dbReference type="Proteomes" id="UP001255416">
    <property type="component" value="Unassembled WGS sequence"/>
</dbReference>
<accession>A0ABU3VK30</accession>
<proteinExistence type="predicted"/>
<dbReference type="EMBL" id="JASMWN010000022">
    <property type="protein sequence ID" value="MDU9006340.1"/>
    <property type="molecule type" value="Genomic_DNA"/>
</dbReference>
<feature type="domain" description="YjiS-like" evidence="1">
    <location>
        <begin position="19"/>
        <end position="53"/>
    </location>
</feature>
<sequence>MTYITVPGHARSKRLSLTHLMTRRFDLWRQRRALTRLDAAALRDIGLTRSEAETEARRPIWDAPESWSC</sequence>
<comment type="caution">
    <text evidence="2">The sequence shown here is derived from an EMBL/GenBank/DDBJ whole genome shotgun (WGS) entry which is preliminary data.</text>
</comment>
<keyword evidence="3" id="KW-1185">Reference proteome</keyword>
<evidence type="ECO:0000313" key="2">
    <source>
        <dbReference type="EMBL" id="MDU9006340.1"/>
    </source>
</evidence>
<evidence type="ECO:0000313" key="3">
    <source>
        <dbReference type="Proteomes" id="UP001255416"/>
    </source>
</evidence>
<dbReference type="RefSeq" id="WP_316781254.1">
    <property type="nucleotide sequence ID" value="NZ_JASMWN010000022.1"/>
</dbReference>
<dbReference type="Pfam" id="PF06568">
    <property type="entry name" value="YjiS-like"/>
    <property type="match status" value="1"/>
</dbReference>
<protein>
    <submittedName>
        <fullName evidence="2">DUF1127 domain-containing protein</fullName>
    </submittedName>
</protein>
<reference evidence="3" key="1">
    <citation type="submission" date="2023-05" db="EMBL/GenBank/DDBJ databases">
        <title>Sedimentitalea sp. nov. JM2-8.</title>
        <authorList>
            <person name="Huang J."/>
        </authorList>
    </citation>
    <scope>NUCLEOTIDE SEQUENCE [LARGE SCALE GENOMIC DNA]</scope>
    <source>
        <strain evidence="3">KHS03</strain>
    </source>
</reference>
<organism evidence="2 3">
    <name type="scientific">Sedimentitalea todarodis</name>
    <dbReference type="NCBI Taxonomy" id="1631240"/>
    <lineage>
        <taxon>Bacteria</taxon>
        <taxon>Pseudomonadati</taxon>
        <taxon>Pseudomonadota</taxon>
        <taxon>Alphaproteobacteria</taxon>
        <taxon>Rhodobacterales</taxon>
        <taxon>Paracoccaceae</taxon>
        <taxon>Sedimentitalea</taxon>
    </lineage>
</organism>
<dbReference type="InterPro" id="IPR009506">
    <property type="entry name" value="YjiS-like"/>
</dbReference>
<evidence type="ECO:0000259" key="1">
    <source>
        <dbReference type="Pfam" id="PF06568"/>
    </source>
</evidence>